<accession>A0AAW3JU77</accession>
<protein>
    <recommendedName>
        <fullName evidence="3">Multidrug export protein MepA</fullName>
    </recommendedName>
</protein>
<evidence type="ECO:0000313" key="11">
    <source>
        <dbReference type="EMBL" id="KQC85940.1"/>
    </source>
</evidence>
<proteinExistence type="inferred from homology"/>
<keyword evidence="4" id="KW-0813">Transport</keyword>
<keyword evidence="5" id="KW-1003">Cell membrane</keyword>
<dbReference type="GO" id="GO:0042910">
    <property type="term" value="F:xenobiotic transmembrane transporter activity"/>
    <property type="evidence" value="ECO:0007669"/>
    <property type="project" value="InterPro"/>
</dbReference>
<dbReference type="PANTHER" id="PTHR43823">
    <property type="entry name" value="SPORULATION PROTEIN YKVU"/>
    <property type="match status" value="1"/>
</dbReference>
<feature type="transmembrane region" description="Helical" evidence="10">
    <location>
        <begin position="171"/>
        <end position="191"/>
    </location>
</feature>
<dbReference type="GO" id="GO:0015297">
    <property type="term" value="F:antiporter activity"/>
    <property type="evidence" value="ECO:0007669"/>
    <property type="project" value="InterPro"/>
</dbReference>
<evidence type="ECO:0000256" key="7">
    <source>
        <dbReference type="ARBA" id="ARBA00022989"/>
    </source>
</evidence>
<evidence type="ECO:0000256" key="9">
    <source>
        <dbReference type="ARBA" id="ARBA00023251"/>
    </source>
</evidence>
<feature type="transmembrane region" description="Helical" evidence="10">
    <location>
        <begin position="18"/>
        <end position="38"/>
    </location>
</feature>
<evidence type="ECO:0000256" key="4">
    <source>
        <dbReference type="ARBA" id="ARBA00022448"/>
    </source>
</evidence>
<feature type="transmembrane region" description="Helical" evidence="10">
    <location>
        <begin position="425"/>
        <end position="444"/>
    </location>
</feature>
<dbReference type="PANTHER" id="PTHR43823:SF3">
    <property type="entry name" value="MULTIDRUG EXPORT PROTEIN MEPA"/>
    <property type="match status" value="1"/>
</dbReference>
<evidence type="ECO:0000313" key="12">
    <source>
        <dbReference type="Proteomes" id="UP000050833"/>
    </source>
</evidence>
<dbReference type="InterPro" id="IPR002528">
    <property type="entry name" value="MATE_fam"/>
</dbReference>
<evidence type="ECO:0000256" key="6">
    <source>
        <dbReference type="ARBA" id="ARBA00022692"/>
    </source>
</evidence>
<feature type="transmembrane region" description="Helical" evidence="10">
    <location>
        <begin position="366"/>
        <end position="391"/>
    </location>
</feature>
<feature type="transmembrane region" description="Helical" evidence="10">
    <location>
        <begin position="197"/>
        <end position="219"/>
    </location>
</feature>
<dbReference type="EMBL" id="LLKB01000001">
    <property type="protein sequence ID" value="KQC85940.1"/>
    <property type="molecule type" value="Genomic_DNA"/>
</dbReference>
<dbReference type="Proteomes" id="UP000050833">
    <property type="component" value="Unassembled WGS sequence"/>
</dbReference>
<keyword evidence="9" id="KW-0046">Antibiotic resistance</keyword>
<evidence type="ECO:0000256" key="2">
    <source>
        <dbReference type="ARBA" id="ARBA00008417"/>
    </source>
</evidence>
<feature type="transmembrane region" description="Helical" evidence="10">
    <location>
        <begin position="58"/>
        <end position="81"/>
    </location>
</feature>
<feature type="transmembrane region" description="Helical" evidence="10">
    <location>
        <begin position="93"/>
        <end position="119"/>
    </location>
</feature>
<organism evidence="11 12">
    <name type="scientific">Butyribacter intestini</name>
    <dbReference type="NCBI Taxonomy" id="1703332"/>
    <lineage>
        <taxon>Bacteria</taxon>
        <taxon>Bacillati</taxon>
        <taxon>Bacillota</taxon>
        <taxon>Clostridia</taxon>
        <taxon>Lachnospirales</taxon>
        <taxon>Lachnospiraceae</taxon>
        <taxon>Butyribacter</taxon>
    </lineage>
</organism>
<evidence type="ECO:0000256" key="1">
    <source>
        <dbReference type="ARBA" id="ARBA00004651"/>
    </source>
</evidence>
<dbReference type="InterPro" id="IPR051327">
    <property type="entry name" value="MATE_MepA_subfamily"/>
</dbReference>
<name>A0AAW3JU77_9FIRM</name>
<feature type="transmembrane region" description="Helical" evidence="10">
    <location>
        <begin position="139"/>
        <end position="159"/>
    </location>
</feature>
<evidence type="ECO:0000256" key="8">
    <source>
        <dbReference type="ARBA" id="ARBA00023136"/>
    </source>
</evidence>
<keyword evidence="6 10" id="KW-0812">Transmembrane</keyword>
<dbReference type="GO" id="GO:0005886">
    <property type="term" value="C:plasma membrane"/>
    <property type="evidence" value="ECO:0007669"/>
    <property type="project" value="UniProtKB-SubCell"/>
</dbReference>
<dbReference type="AlphaFoldDB" id="A0AAW3JU77"/>
<dbReference type="PIRSF" id="PIRSF006603">
    <property type="entry name" value="DinF"/>
    <property type="match status" value="1"/>
</dbReference>
<feature type="transmembrane region" description="Helical" evidence="10">
    <location>
        <begin position="293"/>
        <end position="314"/>
    </location>
</feature>
<dbReference type="GO" id="GO:0046677">
    <property type="term" value="P:response to antibiotic"/>
    <property type="evidence" value="ECO:0007669"/>
    <property type="project" value="UniProtKB-KW"/>
</dbReference>
<sequence length="457" mass="49528">MSEIKKENPLEMLPINKLLVKFSVPSIIAMLVTALYNIVDQFFIGQAVGSLGNAATSISFPLSITCIAIALLFGIGGASAFNLSMGAGDKKTAAYYIGNAAAMLFLCGLVLCIVSEMFLKPMLLFFGSSDNVLPYAMTYTRITAIGFPLVILTAGGGHLIRADGNPNMAMICNLIGAVINTVLDAIFVFGLNLGMAGAAFATIIGQFVSAVVVVVYMLHYKTVKLQKKHLVIRTKYVSRVAALGGSPCSNQVAMMIVQIILNKSLKHYGSMSVYGEDIPVACVGIITKVNQMFFSFVIGLSQGLQPIASFNYGAKKFDRVKSAYKKSMVCGFTMCIIAFIMFQVFPRQIISVFGKGDETYYTFAVNYFRIFLFCTCVNCLQPITSTFLTAIGKPKGGMFLSLTRQIIFLLPLVIVLPLIMGIDGIMYAGPIADGLAAVVAIVMIRIEFSREEYRVNE</sequence>
<feature type="transmembrane region" description="Helical" evidence="10">
    <location>
        <begin position="398"/>
        <end position="419"/>
    </location>
</feature>
<evidence type="ECO:0000256" key="5">
    <source>
        <dbReference type="ARBA" id="ARBA00022475"/>
    </source>
</evidence>
<evidence type="ECO:0000256" key="10">
    <source>
        <dbReference type="SAM" id="Phobius"/>
    </source>
</evidence>
<dbReference type="RefSeq" id="WP_055941071.1">
    <property type="nucleotide sequence ID" value="NZ_JAQDCV010000010.1"/>
</dbReference>
<feature type="transmembrane region" description="Helical" evidence="10">
    <location>
        <begin position="326"/>
        <end position="346"/>
    </location>
</feature>
<keyword evidence="8 10" id="KW-0472">Membrane</keyword>
<comment type="caution">
    <text evidence="11">The sequence shown here is derived from an EMBL/GenBank/DDBJ whole genome shotgun (WGS) entry which is preliminary data.</text>
</comment>
<keyword evidence="7 10" id="KW-1133">Transmembrane helix</keyword>
<dbReference type="InterPro" id="IPR045070">
    <property type="entry name" value="MATE_MepA-like"/>
</dbReference>
<comment type="subcellular location">
    <subcellularLocation>
        <location evidence="1">Cell membrane</location>
        <topology evidence="1">Multi-pass membrane protein</topology>
    </subcellularLocation>
</comment>
<reference evidence="11 12" key="1">
    <citation type="submission" date="2015-10" db="EMBL/GenBank/DDBJ databases">
        <title>Butyribacter intestini gen. nov., sp. nov., a butyric acid-producing bacterium of the family Lachnospiraceae isolated from the human faeces.</title>
        <authorList>
            <person name="Zou Y."/>
            <person name="Xue W."/>
            <person name="Luo G."/>
            <person name="Lv M."/>
        </authorList>
    </citation>
    <scope>NUCLEOTIDE SEQUENCE [LARGE SCALE GENOMIC DNA]</scope>
    <source>
        <strain evidence="11 12">TF01-11</strain>
    </source>
</reference>
<dbReference type="InterPro" id="IPR048279">
    <property type="entry name" value="MdtK-like"/>
</dbReference>
<keyword evidence="12" id="KW-1185">Reference proteome</keyword>
<feature type="transmembrane region" description="Helical" evidence="10">
    <location>
        <begin position="240"/>
        <end position="261"/>
    </location>
</feature>
<dbReference type="Pfam" id="PF01554">
    <property type="entry name" value="MatE"/>
    <property type="match status" value="2"/>
</dbReference>
<gene>
    <name evidence="11" type="ORF">APZ18_01695</name>
</gene>
<evidence type="ECO:0000256" key="3">
    <source>
        <dbReference type="ARBA" id="ARBA00022106"/>
    </source>
</evidence>
<dbReference type="CDD" id="cd13143">
    <property type="entry name" value="MATE_MepA_like"/>
    <property type="match status" value="1"/>
</dbReference>
<comment type="similarity">
    <text evidence="2">Belongs to the multi antimicrobial extrusion (MATE) (TC 2.A.66.1) family. MepA subfamily.</text>
</comment>